<dbReference type="AlphaFoldDB" id="A0A132NZF7"/>
<name>A0A132NZF7_GIAIN</name>
<dbReference type="EMBL" id="JXTI01000008">
    <property type="protein sequence ID" value="KWX15444.1"/>
    <property type="molecule type" value="Genomic_DNA"/>
</dbReference>
<gene>
    <name evidence="2" type="ORF">QR46_0538</name>
</gene>
<accession>A0A132NZF7</accession>
<sequence length="808" mass="90224">MELIECLFALAEMRVHHIRENSCVSRRRLTAAVHDGLTSYQRTVITIQIDELQKLRLRQFRLLDFLFGLSAADSRASTSLPIYLYTDSTKSSDKVDARQELSSFSSNSSSSSNLSSSLANQYVMFSCPHSGIAYYRPEYVLYLLTKSVLLGRRHRRRFLLPYRLFYKRDEETAYMFLSLREYMVLLPLGVILENFAIVRYHLFANIFCFLVKDLLDVFALFHNHGIVLNGDFSHLCVDRLSGRIKLNLCTYSVLIPHDYHAGIKEDLHTIAKLILRYTADSTLYPISDVREQLLQIAHSMQQAISQDYDDHLLLIPSLPDVAKCLAQCPVFFSNAYPPISIINTDIVEVFTIAQEVVKEMQVASIDETADSVYPLADSTPRAGPSPSCSPESQHEPDNWFTTVSYRLLPPVSTTLLGNSAAVTPAKRSCVQGLEFVDTRILDDSPLRSDSTPSIVEASPETRLTLELKVGPPPPILSAAVRISDRYTHSCRIAEKIRRETTEAKSIEAGDELHDVISCTKTSDCCLPPTKLFSAVVPRFPSSAMSVLQVPSPRFRSQRAISQPLPSNIVTTLRIAGPCTSPINASHALANTHVNKGRKASFGGSALTTKALCNNYRSKSQPVAVIVPVSREVYMLNISDEAMARKPIPPIPLRQPALTEAKHEPLPQTKNIGGLTIVAPPAFPPAPKQTFRRHSHSAAPPLSQSEVTESISRVLGAQEPYRCAHIPPPVIRRPMHQRSFSAQSRNTSAEDLEGYDVFYSRVTLHAPKFVEPIRRVLIERNYNFAAPTPKVTKDINPIEELNQALVNYC</sequence>
<organism evidence="2 3">
    <name type="scientific">Giardia duodenalis assemblage B</name>
    <dbReference type="NCBI Taxonomy" id="1394984"/>
    <lineage>
        <taxon>Eukaryota</taxon>
        <taxon>Metamonada</taxon>
        <taxon>Diplomonadida</taxon>
        <taxon>Hexamitidae</taxon>
        <taxon>Giardiinae</taxon>
        <taxon>Giardia</taxon>
    </lineage>
</organism>
<feature type="region of interest" description="Disordered" evidence="1">
    <location>
        <begin position="686"/>
        <end position="706"/>
    </location>
</feature>
<protein>
    <submittedName>
        <fullName evidence="2">Uncharacterized protein</fullName>
    </submittedName>
</protein>
<evidence type="ECO:0000313" key="3">
    <source>
        <dbReference type="Proteomes" id="UP000070089"/>
    </source>
</evidence>
<dbReference type="Proteomes" id="UP000070089">
    <property type="component" value="Unassembled WGS sequence"/>
</dbReference>
<comment type="caution">
    <text evidence="2">The sequence shown here is derived from an EMBL/GenBank/DDBJ whole genome shotgun (WGS) entry which is preliminary data.</text>
</comment>
<evidence type="ECO:0000313" key="2">
    <source>
        <dbReference type="EMBL" id="KWX15444.1"/>
    </source>
</evidence>
<feature type="region of interest" description="Disordered" evidence="1">
    <location>
        <begin position="374"/>
        <end position="395"/>
    </location>
</feature>
<dbReference type="OrthoDB" id="10259215at2759"/>
<proteinExistence type="predicted"/>
<dbReference type="VEuPathDB" id="GiardiaDB:QR46_0538"/>
<evidence type="ECO:0000256" key="1">
    <source>
        <dbReference type="SAM" id="MobiDB-lite"/>
    </source>
</evidence>
<reference evidence="2 3" key="1">
    <citation type="journal article" date="2015" name="Mol. Biochem. Parasitol.">
        <title>Identification of polymorphic genes for use in assemblage B genotyping assays through comparative genomics of multiple assemblage B Giardia duodenalis isolates.</title>
        <authorList>
            <person name="Wielinga C."/>
            <person name="Thompson R.C."/>
            <person name="Monis P."/>
            <person name="Ryan U."/>
        </authorList>
    </citation>
    <scope>NUCLEOTIDE SEQUENCE [LARGE SCALE GENOMIC DNA]</scope>
    <source>
        <strain evidence="2 3">BAH15c1</strain>
    </source>
</reference>